<dbReference type="InterPro" id="IPR000504">
    <property type="entry name" value="RRM_dom"/>
</dbReference>
<gene>
    <name evidence="14" type="ORF">DSM5745_04964</name>
</gene>
<evidence type="ECO:0000256" key="1">
    <source>
        <dbReference type="ARBA" id="ARBA00004123"/>
    </source>
</evidence>
<dbReference type="GO" id="GO:0010557">
    <property type="term" value="P:positive regulation of macromolecule biosynthetic process"/>
    <property type="evidence" value="ECO:0007669"/>
    <property type="project" value="UniProtKB-ARBA"/>
</dbReference>
<dbReference type="RefSeq" id="XP_026604460.1">
    <property type="nucleotide sequence ID" value="XM_026746980.1"/>
</dbReference>
<evidence type="ECO:0000313" key="15">
    <source>
        <dbReference type="Proteomes" id="UP000256690"/>
    </source>
</evidence>
<dbReference type="Gene3D" id="3.30.70.330">
    <property type="match status" value="1"/>
</dbReference>
<dbReference type="GO" id="GO:0016567">
    <property type="term" value="P:protein ubiquitination"/>
    <property type="evidence" value="ECO:0007669"/>
    <property type="project" value="TreeGrafter"/>
</dbReference>
<dbReference type="InterPro" id="IPR013083">
    <property type="entry name" value="Znf_RING/FYVE/PHD"/>
</dbReference>
<feature type="region of interest" description="Disordered" evidence="12">
    <location>
        <begin position="724"/>
        <end position="773"/>
    </location>
</feature>
<evidence type="ECO:0000256" key="3">
    <source>
        <dbReference type="ARBA" id="ARBA00022723"/>
    </source>
</evidence>
<evidence type="ECO:0000256" key="5">
    <source>
        <dbReference type="ARBA" id="ARBA00022833"/>
    </source>
</evidence>
<dbReference type="Pfam" id="PF00076">
    <property type="entry name" value="RRM_1"/>
    <property type="match status" value="1"/>
</dbReference>
<keyword evidence="4 11" id="KW-0863">Zinc-finger</keyword>
<feature type="compositionally biased region" description="Polar residues" evidence="12">
    <location>
        <begin position="296"/>
        <end position="327"/>
    </location>
</feature>
<dbReference type="GO" id="GO:0051254">
    <property type="term" value="P:positive regulation of RNA metabolic process"/>
    <property type="evidence" value="ECO:0007669"/>
    <property type="project" value="UniProtKB-ARBA"/>
</dbReference>
<feature type="compositionally biased region" description="Low complexity" evidence="12">
    <location>
        <begin position="451"/>
        <end position="460"/>
    </location>
</feature>
<keyword evidence="10" id="KW-0539">Nucleus</keyword>
<accession>A0A3D8S523</accession>
<sequence>MSSRQLIDSVIDDDDEFCPLCIEEFDLSDKNFKPCPCGYQICQFCYNNIKTQNEEGRCPNCRRVYDESTIQYKVPDADEFKADLALKHRKAAAAKKKEAEKREIEASSRKNLAGVRVVQKNLVYVIGLNPTIRDESQLLQTLRGKDYFGQYGDIEKIVVSKAKPGGNPNQGIGVYVTYARKSDAATCIAAVDGSGNGDRVLRAQYGTTKYCSSFLRNEQCHNRNCTFLHETGEDSDSYSRQDLSSMNTISSQQQRPNGAPGPSSATPPYVARTSAQPISQTLRRQPSKDDAGGTALPSSASWANKDSAINRTRRASLTGSQASQSPRSALATVVPPFDDTKRAEKQPTPPERPQPAQTPSLPDASPFNPPQPASPKTPADKGTPLLDNLLKAVNSPCFKFIFSTAGLSSDDAAGLDNHLSFIDPYGGVKRRAMREKAEHERAKREQELLQAAPAAPAAPAAEEEGRESGSLQLGGEPDDAHPPRGRAGRESHGAIQPPSQQGTATSSAIGSPVSAAGHQFQNINLHNRSLTPLQQQQLMLLKSAGNQQASLVEPLQTGINSNTLDHAAQARQSLLQSQAAQLNALQQAQNRQNSRFSFTDANAKNLANSRMLNQASLMQSGTPNPLAAPSPQHSLASNYYTSGVQGPPPGLKTAGTPPVSGGGMFAQGHGFTSNVGLGLGGKQEANPELMRELLRGRSGTNASGLPDQDTKRELMFPFLQQHHTPPPLTPVNGLLSSVYGPQAGSTSDSGSQKQRKKGKKQRNANTSSAGGGVVHLADPSILQARMHQANAVAGQGLYGSQGQGGYAMMYGGGLNRW</sequence>
<evidence type="ECO:0000256" key="8">
    <source>
        <dbReference type="ARBA" id="ARBA00023054"/>
    </source>
</evidence>
<dbReference type="InterPro" id="IPR001841">
    <property type="entry name" value="Znf_RING"/>
</dbReference>
<dbReference type="FunFam" id="3.30.70.330:FF:000257">
    <property type="entry name" value="CCR4-NOT core complex subunit Not4"/>
    <property type="match status" value="1"/>
</dbReference>
<dbReference type="InterPro" id="IPR039780">
    <property type="entry name" value="Mot2"/>
</dbReference>
<comment type="subcellular location">
    <subcellularLocation>
        <location evidence="1">Nucleus</location>
    </subcellularLocation>
</comment>
<dbReference type="CDD" id="cd16618">
    <property type="entry name" value="mRING-HC-C4C4_CNOT4"/>
    <property type="match status" value="1"/>
</dbReference>
<feature type="region of interest" description="Disordered" evidence="12">
    <location>
        <begin position="229"/>
        <end position="383"/>
    </location>
</feature>
<dbReference type="AlphaFoldDB" id="A0A3D8S523"/>
<dbReference type="InterPro" id="IPR034261">
    <property type="entry name" value="CNOT4_RRM"/>
</dbReference>
<protein>
    <recommendedName>
        <fullName evidence="13">RING-type domain-containing protein</fullName>
    </recommendedName>
</protein>
<evidence type="ECO:0000256" key="12">
    <source>
        <dbReference type="SAM" id="MobiDB-lite"/>
    </source>
</evidence>
<keyword evidence="9" id="KW-0804">Transcription</keyword>
<evidence type="ECO:0000256" key="2">
    <source>
        <dbReference type="ARBA" id="ARBA00022491"/>
    </source>
</evidence>
<dbReference type="STRING" id="1810919.A0A3D8S523"/>
<feature type="compositionally biased region" description="Basic and acidic residues" evidence="12">
    <location>
        <begin position="434"/>
        <end position="447"/>
    </location>
</feature>
<evidence type="ECO:0000256" key="10">
    <source>
        <dbReference type="ARBA" id="ARBA00023242"/>
    </source>
</evidence>
<dbReference type="EMBL" id="PVWQ01000005">
    <property type="protein sequence ID" value="RDW81407.1"/>
    <property type="molecule type" value="Genomic_DNA"/>
</dbReference>
<dbReference type="InterPro" id="IPR039515">
    <property type="entry name" value="NOT4_mRING-HC-C4C4"/>
</dbReference>
<dbReference type="GeneID" id="38115334"/>
<dbReference type="FunFam" id="3.30.40.10:FF:000006">
    <property type="entry name" value="CCR4-NOT transcription complex subunit 4"/>
    <property type="match status" value="1"/>
</dbReference>
<feature type="region of interest" description="Disordered" evidence="12">
    <location>
        <begin position="432"/>
        <end position="512"/>
    </location>
</feature>
<dbReference type="Gene3D" id="3.30.40.10">
    <property type="entry name" value="Zinc/RING finger domain, C3HC4 (zinc finger)"/>
    <property type="match status" value="1"/>
</dbReference>
<dbReference type="InterPro" id="IPR003954">
    <property type="entry name" value="RRM_euk-type"/>
</dbReference>
<proteinExistence type="predicted"/>
<evidence type="ECO:0000313" key="14">
    <source>
        <dbReference type="EMBL" id="RDW81407.1"/>
    </source>
</evidence>
<dbReference type="CDD" id="cd12438">
    <property type="entry name" value="RRM_CNOT4"/>
    <property type="match status" value="1"/>
</dbReference>
<evidence type="ECO:0000256" key="4">
    <source>
        <dbReference type="ARBA" id="ARBA00022771"/>
    </source>
</evidence>
<dbReference type="GO" id="GO:0008270">
    <property type="term" value="F:zinc ion binding"/>
    <property type="evidence" value="ECO:0007669"/>
    <property type="project" value="UniProtKB-KW"/>
</dbReference>
<dbReference type="SMART" id="SM00361">
    <property type="entry name" value="RRM_1"/>
    <property type="match status" value="1"/>
</dbReference>
<evidence type="ECO:0000256" key="9">
    <source>
        <dbReference type="ARBA" id="ARBA00023163"/>
    </source>
</evidence>
<dbReference type="InterPro" id="IPR012677">
    <property type="entry name" value="Nucleotide-bd_a/b_plait_sf"/>
</dbReference>
<feature type="compositionally biased region" description="Basic and acidic residues" evidence="12">
    <location>
        <begin position="478"/>
        <end position="492"/>
    </location>
</feature>
<dbReference type="PANTHER" id="PTHR12603">
    <property type="entry name" value="CCR4-NOT TRANSCRIPTION COMPLEX RELATED"/>
    <property type="match status" value="1"/>
</dbReference>
<dbReference type="Pfam" id="PF14570">
    <property type="entry name" value="zf-RING_4"/>
    <property type="match status" value="1"/>
</dbReference>
<feature type="compositionally biased region" description="Polar residues" evidence="12">
    <location>
        <begin position="273"/>
        <end position="284"/>
    </location>
</feature>
<comment type="caution">
    <text evidence="14">The sequence shown here is derived from an EMBL/GenBank/DDBJ whole genome shotgun (WGS) entry which is preliminary data.</text>
</comment>
<dbReference type="PANTHER" id="PTHR12603:SF0">
    <property type="entry name" value="CCR4-NOT TRANSCRIPTION COMPLEX SUBUNIT 4"/>
    <property type="match status" value="1"/>
</dbReference>
<keyword evidence="6" id="KW-0694">RNA-binding</keyword>
<reference evidence="14 15" key="1">
    <citation type="journal article" date="2018" name="IMA Fungus">
        <title>IMA Genome-F 9: Draft genome sequence of Annulohypoxylon stygium, Aspergillus mulundensis, Berkeleyomyces basicola (syn. Thielaviopsis basicola), Ceratocystis smalleyi, two Cercospora beticola strains, Coleophoma cylindrospora, Fusarium fracticaudum, Phialophora cf. hyalina, and Morchella septimelata.</title>
        <authorList>
            <person name="Wingfield B.D."/>
            <person name="Bills G.F."/>
            <person name="Dong Y."/>
            <person name="Huang W."/>
            <person name="Nel W.J."/>
            <person name="Swalarsk-Parry B.S."/>
            <person name="Vaghefi N."/>
            <person name="Wilken P.M."/>
            <person name="An Z."/>
            <person name="de Beer Z.W."/>
            <person name="De Vos L."/>
            <person name="Chen L."/>
            <person name="Duong T.A."/>
            <person name="Gao Y."/>
            <person name="Hammerbacher A."/>
            <person name="Kikkert J.R."/>
            <person name="Li Y."/>
            <person name="Li H."/>
            <person name="Li K."/>
            <person name="Li Q."/>
            <person name="Liu X."/>
            <person name="Ma X."/>
            <person name="Naidoo K."/>
            <person name="Pethybridge S.J."/>
            <person name="Sun J."/>
            <person name="Steenkamp E.T."/>
            <person name="van der Nest M.A."/>
            <person name="van Wyk S."/>
            <person name="Wingfield M.J."/>
            <person name="Xiong C."/>
            <person name="Yue Q."/>
            <person name="Zhang X."/>
        </authorList>
    </citation>
    <scope>NUCLEOTIDE SEQUENCE [LARGE SCALE GENOMIC DNA]</scope>
    <source>
        <strain evidence="14 15">DSM 5745</strain>
    </source>
</reference>
<dbReference type="GO" id="GO:0005634">
    <property type="term" value="C:nucleus"/>
    <property type="evidence" value="ECO:0007669"/>
    <property type="project" value="UniProtKB-SubCell"/>
</dbReference>
<dbReference type="PROSITE" id="PS50089">
    <property type="entry name" value="ZF_RING_2"/>
    <property type="match status" value="1"/>
</dbReference>
<feature type="compositionally biased region" description="Polar residues" evidence="12">
    <location>
        <begin position="238"/>
        <end position="256"/>
    </location>
</feature>
<organism evidence="14 15">
    <name type="scientific">Aspergillus mulundensis</name>
    <dbReference type="NCBI Taxonomy" id="1810919"/>
    <lineage>
        <taxon>Eukaryota</taxon>
        <taxon>Fungi</taxon>
        <taxon>Dikarya</taxon>
        <taxon>Ascomycota</taxon>
        <taxon>Pezizomycotina</taxon>
        <taxon>Eurotiomycetes</taxon>
        <taxon>Eurotiomycetidae</taxon>
        <taxon>Eurotiales</taxon>
        <taxon>Aspergillaceae</taxon>
        <taxon>Aspergillus</taxon>
        <taxon>Aspergillus subgen. Nidulantes</taxon>
    </lineage>
</organism>
<dbReference type="GO" id="GO:0030015">
    <property type="term" value="C:CCR4-NOT core complex"/>
    <property type="evidence" value="ECO:0007669"/>
    <property type="project" value="UniProtKB-ARBA"/>
</dbReference>
<dbReference type="SUPFAM" id="SSF57850">
    <property type="entry name" value="RING/U-box"/>
    <property type="match status" value="1"/>
</dbReference>
<dbReference type="GO" id="GO:0061630">
    <property type="term" value="F:ubiquitin protein ligase activity"/>
    <property type="evidence" value="ECO:0007669"/>
    <property type="project" value="UniProtKB-ARBA"/>
</dbReference>
<keyword evidence="15" id="KW-1185">Reference proteome</keyword>
<name>A0A3D8S523_9EURO</name>
<evidence type="ECO:0000256" key="6">
    <source>
        <dbReference type="ARBA" id="ARBA00022884"/>
    </source>
</evidence>
<keyword evidence="5" id="KW-0862">Zinc</keyword>
<dbReference type="OrthoDB" id="1923159at2759"/>
<keyword evidence="8" id="KW-0175">Coiled coil</keyword>
<dbReference type="GO" id="GO:0000956">
    <property type="term" value="P:nuclear-transcribed mRNA catabolic process"/>
    <property type="evidence" value="ECO:0007669"/>
    <property type="project" value="UniProtKB-ARBA"/>
</dbReference>
<dbReference type="InterPro" id="IPR035979">
    <property type="entry name" value="RBD_domain_sf"/>
</dbReference>
<keyword evidence="3" id="KW-0479">Metal-binding</keyword>
<dbReference type="GO" id="GO:0003723">
    <property type="term" value="F:RNA binding"/>
    <property type="evidence" value="ECO:0007669"/>
    <property type="project" value="UniProtKB-KW"/>
</dbReference>
<dbReference type="SUPFAM" id="SSF54928">
    <property type="entry name" value="RNA-binding domain, RBD"/>
    <property type="match status" value="1"/>
</dbReference>
<evidence type="ECO:0000256" key="11">
    <source>
        <dbReference type="PROSITE-ProRule" id="PRU00175"/>
    </source>
</evidence>
<feature type="compositionally biased region" description="Polar residues" evidence="12">
    <location>
        <begin position="497"/>
        <end position="509"/>
    </location>
</feature>
<evidence type="ECO:0000259" key="13">
    <source>
        <dbReference type="PROSITE" id="PS50089"/>
    </source>
</evidence>
<evidence type="ECO:0000256" key="7">
    <source>
        <dbReference type="ARBA" id="ARBA00023015"/>
    </source>
</evidence>
<dbReference type="Proteomes" id="UP000256690">
    <property type="component" value="Unassembled WGS sequence"/>
</dbReference>
<keyword evidence="7" id="KW-0805">Transcription regulation</keyword>
<feature type="domain" description="RING-type" evidence="13">
    <location>
        <begin position="18"/>
        <end position="62"/>
    </location>
</feature>
<keyword evidence="2" id="KW-0678">Repressor</keyword>
<feature type="compositionally biased region" description="Basic residues" evidence="12">
    <location>
        <begin position="753"/>
        <end position="762"/>
    </location>
</feature>